<evidence type="ECO:0000256" key="5">
    <source>
        <dbReference type="ARBA" id="ARBA00023242"/>
    </source>
</evidence>
<keyword evidence="8" id="KW-1185">Reference proteome</keyword>
<dbReference type="Proteomes" id="UP000218231">
    <property type="component" value="Unassembled WGS sequence"/>
</dbReference>
<evidence type="ECO:0008006" key="9">
    <source>
        <dbReference type="Google" id="ProtNLM"/>
    </source>
</evidence>
<dbReference type="GO" id="GO:0003700">
    <property type="term" value="F:DNA-binding transcription factor activity"/>
    <property type="evidence" value="ECO:0007669"/>
    <property type="project" value="InterPro"/>
</dbReference>
<evidence type="ECO:0000256" key="2">
    <source>
        <dbReference type="ARBA" id="ARBA00022473"/>
    </source>
</evidence>
<feature type="compositionally biased region" description="Low complexity" evidence="6">
    <location>
        <begin position="1"/>
        <end position="15"/>
    </location>
</feature>
<feature type="compositionally biased region" description="Basic and acidic residues" evidence="6">
    <location>
        <begin position="87"/>
        <end position="100"/>
    </location>
</feature>
<feature type="region of interest" description="Disordered" evidence="6">
    <location>
        <begin position="1"/>
        <end position="33"/>
    </location>
</feature>
<dbReference type="AlphaFoldDB" id="A0A2A2L5Y3"/>
<evidence type="ECO:0000256" key="4">
    <source>
        <dbReference type="ARBA" id="ARBA00023155"/>
    </source>
</evidence>
<sequence length="121" mass="12828">MPSSSSPASEALPSSQDFPSTGGPSASFTDSSIPVSANAHPLSAYYDQQAAASYFNQATTLQVFQNQNQPEVSAVCYGNSLAWKDDKIEDEDKKGEDAGDKSPTVSGTVYPWMTRVHSTTG</sequence>
<feature type="compositionally biased region" description="Polar residues" evidence="6">
    <location>
        <begin position="16"/>
        <end position="33"/>
    </location>
</feature>
<feature type="region of interest" description="Disordered" evidence="6">
    <location>
        <begin position="87"/>
        <end position="109"/>
    </location>
</feature>
<protein>
    <recommendedName>
        <fullName evidence="9">Homeobox domain-containing protein</fullName>
    </recommendedName>
</protein>
<comment type="subcellular location">
    <subcellularLocation>
        <location evidence="1">Nucleus</location>
    </subcellularLocation>
</comment>
<dbReference type="EMBL" id="LIAE01007155">
    <property type="protein sequence ID" value="PAV81554.1"/>
    <property type="molecule type" value="Genomic_DNA"/>
</dbReference>
<name>A0A2A2L5Y3_9BILA</name>
<keyword evidence="4" id="KW-0371">Homeobox</keyword>
<dbReference type="GO" id="GO:0003677">
    <property type="term" value="F:DNA binding"/>
    <property type="evidence" value="ECO:0007669"/>
    <property type="project" value="UniProtKB-KW"/>
</dbReference>
<gene>
    <name evidence="7" type="ORF">WR25_08550</name>
</gene>
<dbReference type="STRING" id="2018661.A0A2A2L5Y3"/>
<dbReference type="GO" id="GO:0005634">
    <property type="term" value="C:nucleus"/>
    <property type="evidence" value="ECO:0007669"/>
    <property type="project" value="UniProtKB-SubCell"/>
</dbReference>
<evidence type="ECO:0000313" key="7">
    <source>
        <dbReference type="EMBL" id="PAV81554.1"/>
    </source>
</evidence>
<dbReference type="PROSITE" id="PS00032">
    <property type="entry name" value="ANTENNAPEDIA"/>
    <property type="match status" value="1"/>
</dbReference>
<evidence type="ECO:0000256" key="6">
    <source>
        <dbReference type="SAM" id="MobiDB-lite"/>
    </source>
</evidence>
<keyword evidence="5" id="KW-0539">Nucleus</keyword>
<proteinExistence type="predicted"/>
<keyword evidence="3" id="KW-0238">DNA-binding</keyword>
<organism evidence="7 8">
    <name type="scientific">Diploscapter pachys</name>
    <dbReference type="NCBI Taxonomy" id="2018661"/>
    <lineage>
        <taxon>Eukaryota</taxon>
        <taxon>Metazoa</taxon>
        <taxon>Ecdysozoa</taxon>
        <taxon>Nematoda</taxon>
        <taxon>Chromadorea</taxon>
        <taxon>Rhabditida</taxon>
        <taxon>Rhabditina</taxon>
        <taxon>Rhabditomorpha</taxon>
        <taxon>Rhabditoidea</taxon>
        <taxon>Rhabditidae</taxon>
        <taxon>Diploscapter</taxon>
    </lineage>
</organism>
<comment type="caution">
    <text evidence="7">The sequence shown here is derived from an EMBL/GenBank/DDBJ whole genome shotgun (WGS) entry which is preliminary data.</text>
</comment>
<accession>A0A2A2L5Y3</accession>
<keyword evidence="2" id="KW-0217">Developmental protein</keyword>
<evidence type="ECO:0000256" key="3">
    <source>
        <dbReference type="ARBA" id="ARBA00023125"/>
    </source>
</evidence>
<dbReference type="InterPro" id="IPR001827">
    <property type="entry name" value="Homeobox_Antennapedia_CS"/>
</dbReference>
<evidence type="ECO:0000313" key="8">
    <source>
        <dbReference type="Proteomes" id="UP000218231"/>
    </source>
</evidence>
<evidence type="ECO:0000256" key="1">
    <source>
        <dbReference type="ARBA" id="ARBA00004123"/>
    </source>
</evidence>
<reference evidence="7 8" key="1">
    <citation type="journal article" date="2017" name="Curr. Biol.">
        <title>Genome architecture and evolution of a unichromosomal asexual nematode.</title>
        <authorList>
            <person name="Fradin H."/>
            <person name="Zegar C."/>
            <person name="Gutwein M."/>
            <person name="Lucas J."/>
            <person name="Kovtun M."/>
            <person name="Corcoran D."/>
            <person name="Baugh L.R."/>
            <person name="Kiontke K."/>
            <person name="Gunsalus K."/>
            <person name="Fitch D.H."/>
            <person name="Piano F."/>
        </authorList>
    </citation>
    <scope>NUCLEOTIDE SEQUENCE [LARGE SCALE GENOMIC DNA]</scope>
    <source>
        <strain evidence="7">PF1309</strain>
    </source>
</reference>